<dbReference type="Pfam" id="PF13271">
    <property type="entry name" value="DUF4062"/>
    <property type="match status" value="1"/>
</dbReference>
<dbReference type="Proteomes" id="UP000295793">
    <property type="component" value="Unassembled WGS sequence"/>
</dbReference>
<dbReference type="EMBL" id="SLZR01000004">
    <property type="protein sequence ID" value="TCS41980.1"/>
    <property type="molecule type" value="Genomic_DNA"/>
</dbReference>
<comment type="caution">
    <text evidence="2">The sequence shown here is derived from an EMBL/GenBank/DDBJ whole genome shotgun (WGS) entry which is preliminary data.</text>
</comment>
<feature type="domain" description="DUF4062" evidence="1">
    <location>
        <begin position="23"/>
        <end position="100"/>
    </location>
</feature>
<accession>A0A4R3I9D4</accession>
<dbReference type="RefSeq" id="WP_132700734.1">
    <property type="nucleotide sequence ID" value="NZ_SLZR01000004.1"/>
</dbReference>
<protein>
    <submittedName>
        <fullName evidence="2">Uncharacterized protein DUF4062</fullName>
    </submittedName>
</protein>
<keyword evidence="3" id="KW-1185">Reference proteome</keyword>
<proteinExistence type="predicted"/>
<organism evidence="2 3">
    <name type="scientific">Reinekea marinisedimentorum</name>
    <dbReference type="NCBI Taxonomy" id="230495"/>
    <lineage>
        <taxon>Bacteria</taxon>
        <taxon>Pseudomonadati</taxon>
        <taxon>Pseudomonadota</taxon>
        <taxon>Gammaproteobacteria</taxon>
        <taxon>Oceanospirillales</taxon>
        <taxon>Saccharospirillaceae</taxon>
        <taxon>Reinekea</taxon>
    </lineage>
</organism>
<dbReference type="OrthoDB" id="72299at2"/>
<evidence type="ECO:0000259" key="1">
    <source>
        <dbReference type="Pfam" id="PF13271"/>
    </source>
</evidence>
<evidence type="ECO:0000313" key="3">
    <source>
        <dbReference type="Proteomes" id="UP000295793"/>
    </source>
</evidence>
<reference evidence="2 3" key="1">
    <citation type="submission" date="2019-03" db="EMBL/GenBank/DDBJ databases">
        <title>Genomic Encyclopedia of Archaeal and Bacterial Type Strains, Phase II (KMG-II): from individual species to whole genera.</title>
        <authorList>
            <person name="Goeker M."/>
        </authorList>
    </citation>
    <scope>NUCLEOTIDE SEQUENCE [LARGE SCALE GENOMIC DNA]</scope>
    <source>
        <strain evidence="2 3">DSM 15388</strain>
    </source>
</reference>
<name>A0A4R3I9D4_9GAMM</name>
<dbReference type="InterPro" id="IPR025139">
    <property type="entry name" value="DUF4062"/>
</dbReference>
<gene>
    <name evidence="2" type="ORF">BCF53_10484</name>
</gene>
<evidence type="ECO:0000313" key="2">
    <source>
        <dbReference type="EMBL" id="TCS41980.1"/>
    </source>
</evidence>
<sequence length="335" mass="37406">MAITGKGCLIVTLSNNRMLVLLASLERNLFEERKIVSEAILGQGGIPNGLAYPSVPENYIHKLNLQCLDDANYVFLLVGSEYGALSERGVSYLHAVYAAAQAKRKPIVSLVYRGDEKPSFDLFDQKRLTGFIDLLKSKQVYYWNDEVSLRDAAERALEEVFETHPSGGWVKAGSEVAQSDTSVIDKLKEQINLLSRKLASQKSSPAQIDAAEVFKDCEALMLKYQCNAFREGRLRQLDDSIQIEFKQLFEYIGVSLLSPSAESKVKVAITSPLMAAVLTKAKFAWPGCHAVSDIRIDPASFDRIKLKLKKLNLIQFDKEGRWQLTPKGEQLVLAM</sequence>
<dbReference type="AlphaFoldDB" id="A0A4R3I9D4"/>